<reference evidence="2" key="2">
    <citation type="submission" date="2020-05" db="UniProtKB">
        <authorList>
            <consortium name="EnsemblMetazoa"/>
        </authorList>
    </citation>
    <scope>IDENTIFICATION</scope>
    <source>
        <strain evidence="2">WRAIR2</strain>
    </source>
</reference>
<evidence type="ECO:0000313" key="2">
    <source>
        <dbReference type="EnsemblMetazoa" id="ADIR005269-PA"/>
    </source>
</evidence>
<protein>
    <submittedName>
        <fullName evidence="2">Uncharacterized protein</fullName>
    </submittedName>
</protein>
<feature type="region of interest" description="Disordered" evidence="1">
    <location>
        <begin position="463"/>
        <end position="517"/>
    </location>
</feature>
<proteinExistence type="predicted"/>
<dbReference type="VEuPathDB" id="VectorBase:ADIR005269"/>
<feature type="compositionally biased region" description="Basic residues" evidence="1">
    <location>
        <begin position="504"/>
        <end position="517"/>
    </location>
</feature>
<name>A0A182NCA5_9DIPT</name>
<dbReference type="AlphaFoldDB" id="A0A182NCA5"/>
<dbReference type="Pfam" id="PF14924">
    <property type="entry name" value="MAP10_N"/>
    <property type="match status" value="1"/>
</dbReference>
<evidence type="ECO:0000256" key="1">
    <source>
        <dbReference type="SAM" id="MobiDB-lite"/>
    </source>
</evidence>
<dbReference type="Proteomes" id="UP000075884">
    <property type="component" value="Unassembled WGS sequence"/>
</dbReference>
<dbReference type="STRING" id="7168.A0A182NCA5"/>
<evidence type="ECO:0000313" key="3">
    <source>
        <dbReference type="Proteomes" id="UP000075884"/>
    </source>
</evidence>
<feature type="compositionally biased region" description="Basic and acidic residues" evidence="1">
    <location>
        <begin position="463"/>
        <end position="480"/>
    </location>
</feature>
<sequence>PKPINCVVCSALKFVAKVLKKAYKRQKTRSKISSTMSYIFLFEVIVDDLSIFSDHQNSSTVGCEENYVQDGTGTRSRAELCVRLQLSDLVRCEVCEKDFGSALDVGVRKTGVNCLFAYNPTVELAEKELALRISAHEKGPNGTRRLIGSWEEPGREMLVGLAQSYDLQNGTGAAVSSRESLLSGESDRAKRNSRPVSNTLKAMYPLETGTANAVAGFVVLTIRMSCLGPNVNQKVLFGGRDSQQQPVTCYKVEDEPVVQCVTLETLDDEQQQLVCPNGSLASIVGTAIVPEEQPYDEYAAELNGNAICIRIEKDANIAVSIDGDASDECTKGCWTSLTLPDGVYGLKEEYVRHETNGCKLPVVRGTLKYPAYHWSGDFMVAKKTTPVTVEDFRRKPDPTRTVGLQVLPEQVEHGCAGIEICRKGWHDPNVDVFVLKLGKNKRTAAAGGPSRNEIEIEMRTPRGPARELRPKETRGVQVHEEEFEPARPAPTTIPMAGDGGATGKKGKTAAGKKGKKK</sequence>
<accession>A0A182NCA5</accession>
<dbReference type="EnsemblMetazoa" id="ADIR005269-RA">
    <property type="protein sequence ID" value="ADIR005269-PA"/>
    <property type="gene ID" value="ADIR005269"/>
</dbReference>
<reference evidence="3" key="1">
    <citation type="submission" date="2013-03" db="EMBL/GenBank/DDBJ databases">
        <title>The Genome Sequence of Anopheles dirus WRAIR2.</title>
        <authorList>
            <consortium name="The Broad Institute Genomics Platform"/>
            <person name="Neafsey D.E."/>
            <person name="Walton C."/>
            <person name="Walker B."/>
            <person name="Young S.K."/>
            <person name="Zeng Q."/>
            <person name="Gargeya S."/>
            <person name="Fitzgerald M."/>
            <person name="Haas B."/>
            <person name="Abouelleil A."/>
            <person name="Allen A.W."/>
            <person name="Alvarado L."/>
            <person name="Arachchi H.M."/>
            <person name="Berlin A.M."/>
            <person name="Chapman S.B."/>
            <person name="Gainer-Dewar J."/>
            <person name="Goldberg J."/>
            <person name="Griggs A."/>
            <person name="Gujja S."/>
            <person name="Hansen M."/>
            <person name="Howarth C."/>
            <person name="Imamovic A."/>
            <person name="Ireland A."/>
            <person name="Larimer J."/>
            <person name="McCowan C."/>
            <person name="Murphy C."/>
            <person name="Pearson M."/>
            <person name="Poon T.W."/>
            <person name="Priest M."/>
            <person name="Roberts A."/>
            <person name="Saif S."/>
            <person name="Shea T."/>
            <person name="Sisk P."/>
            <person name="Sykes S."/>
            <person name="Wortman J."/>
            <person name="Nusbaum C."/>
            <person name="Birren B."/>
        </authorList>
    </citation>
    <scope>NUCLEOTIDE SEQUENCE [LARGE SCALE GENOMIC DNA]</scope>
    <source>
        <strain evidence="3">WRAIR2</strain>
    </source>
</reference>
<keyword evidence="3" id="KW-1185">Reference proteome</keyword>
<organism evidence="2 3">
    <name type="scientific">Anopheles dirus</name>
    <dbReference type="NCBI Taxonomy" id="7168"/>
    <lineage>
        <taxon>Eukaryota</taxon>
        <taxon>Metazoa</taxon>
        <taxon>Ecdysozoa</taxon>
        <taxon>Arthropoda</taxon>
        <taxon>Hexapoda</taxon>
        <taxon>Insecta</taxon>
        <taxon>Pterygota</taxon>
        <taxon>Neoptera</taxon>
        <taxon>Endopterygota</taxon>
        <taxon>Diptera</taxon>
        <taxon>Nematocera</taxon>
        <taxon>Culicoidea</taxon>
        <taxon>Culicidae</taxon>
        <taxon>Anophelinae</taxon>
        <taxon>Anopheles</taxon>
    </lineage>
</organism>